<organism evidence="2 3">
    <name type="scientific">Thermoflexus hugenholtzii JAD2</name>
    <dbReference type="NCBI Taxonomy" id="877466"/>
    <lineage>
        <taxon>Bacteria</taxon>
        <taxon>Bacillati</taxon>
        <taxon>Chloroflexota</taxon>
        <taxon>Thermoflexia</taxon>
        <taxon>Thermoflexales</taxon>
        <taxon>Thermoflexaceae</taxon>
        <taxon>Thermoflexus</taxon>
    </lineage>
</organism>
<dbReference type="SUPFAM" id="SSF51556">
    <property type="entry name" value="Metallo-dependent hydrolases"/>
    <property type="match status" value="1"/>
</dbReference>
<sequence>MDLSAIPLVDQHAHNLLRPESARDFAYPSAFTEGYAAEVVTRHVQETIFFRRSMREIAELLGCEPRLGAILEARERLGFEEVARRCFAAAGFEVILLDDGFMPDRVMPTEWHNRFAQVRRLLRVEFLAEQLIGALSSWEAFEEAFRAALHTPDPEVVGFKTIVAYRTGLAIAPPDPEAVRTAFQAMRQQAERGERIRLAHKPLNDWVVWQTLEAATHLRLPVQFHTGFGDPDLDLRWANPLHLRPLLEHPGFRRVPFVLLHASYPYTREAGYLAAVYPHVYVDLGLAIPFLSQTGMAFAVRAFLELTPISKILFSTDAHLIPELFYLGARWGRRILGEILEETVRAGDLTVTEAEDAAEAILRRNARALYAL</sequence>
<evidence type="ECO:0000259" key="1">
    <source>
        <dbReference type="Pfam" id="PF04909"/>
    </source>
</evidence>
<reference evidence="3" key="1">
    <citation type="submission" date="2017-06" db="EMBL/GenBank/DDBJ databases">
        <authorList>
            <person name="Varghese N."/>
            <person name="Submissions S."/>
        </authorList>
    </citation>
    <scope>NUCLEOTIDE SEQUENCE [LARGE SCALE GENOMIC DNA]</scope>
    <source>
        <strain evidence="3">JAD2</strain>
    </source>
</reference>
<dbReference type="Pfam" id="PF04909">
    <property type="entry name" value="Amidohydro_2"/>
    <property type="match status" value="1"/>
</dbReference>
<dbReference type="RefSeq" id="WP_088569985.1">
    <property type="nucleotide sequence ID" value="NZ_FYEK01000003.1"/>
</dbReference>
<dbReference type="GO" id="GO:0016787">
    <property type="term" value="F:hydrolase activity"/>
    <property type="evidence" value="ECO:0007669"/>
    <property type="project" value="InterPro"/>
</dbReference>
<accession>A0A212PXK2</accession>
<evidence type="ECO:0000313" key="3">
    <source>
        <dbReference type="Proteomes" id="UP000197025"/>
    </source>
</evidence>
<proteinExistence type="predicted"/>
<dbReference type="AlphaFoldDB" id="A0A212PXK2"/>
<protein>
    <recommendedName>
        <fullName evidence="1">Amidohydrolase-related domain-containing protein</fullName>
    </recommendedName>
</protein>
<dbReference type="Gene3D" id="3.20.20.140">
    <property type="entry name" value="Metal-dependent hydrolases"/>
    <property type="match status" value="1"/>
</dbReference>
<dbReference type="InterPro" id="IPR006680">
    <property type="entry name" value="Amidohydro-rel"/>
</dbReference>
<dbReference type="PANTHER" id="PTHR43383:SF2">
    <property type="entry name" value="AMIDOHYDROLASE 2 FAMILY PROTEIN"/>
    <property type="match status" value="1"/>
</dbReference>
<dbReference type="InParanoid" id="A0A212PXK2"/>
<dbReference type="EMBL" id="FYEK01000003">
    <property type="protein sequence ID" value="SNB51811.1"/>
    <property type="molecule type" value="Genomic_DNA"/>
</dbReference>
<dbReference type="InterPro" id="IPR032466">
    <property type="entry name" value="Metal_Hydrolase"/>
</dbReference>
<feature type="domain" description="Amidohydrolase-related" evidence="1">
    <location>
        <begin position="167"/>
        <end position="371"/>
    </location>
</feature>
<dbReference type="Proteomes" id="UP000197025">
    <property type="component" value="Unassembled WGS sequence"/>
</dbReference>
<dbReference type="PANTHER" id="PTHR43383">
    <property type="entry name" value="NODULIN 6"/>
    <property type="match status" value="1"/>
</dbReference>
<gene>
    <name evidence="2" type="ORF">SAMN02746019_00021980</name>
</gene>
<name>A0A212PXK2_9CHLR</name>
<evidence type="ECO:0000313" key="2">
    <source>
        <dbReference type="EMBL" id="SNB51811.1"/>
    </source>
</evidence>
<keyword evidence="3" id="KW-1185">Reference proteome</keyword>
<dbReference type="OrthoDB" id="8244441at2"/>